<reference evidence="2" key="1">
    <citation type="submission" date="2023-10" db="EMBL/GenBank/DDBJ databases">
        <authorList>
            <person name="Chen Y."/>
            <person name="Shah S."/>
            <person name="Dougan E. K."/>
            <person name="Thang M."/>
            <person name="Chan C."/>
        </authorList>
    </citation>
    <scope>NUCLEOTIDE SEQUENCE [LARGE SCALE GENOMIC DNA]</scope>
</reference>
<evidence type="ECO:0000313" key="2">
    <source>
        <dbReference type="EMBL" id="CAK0826817.1"/>
    </source>
</evidence>
<name>A0ABN9S6Y4_9DINO</name>
<dbReference type="Proteomes" id="UP001189429">
    <property type="component" value="Unassembled WGS sequence"/>
</dbReference>
<dbReference type="EMBL" id="CAUYUJ010009447">
    <property type="protein sequence ID" value="CAK0826817.1"/>
    <property type="molecule type" value="Genomic_DNA"/>
</dbReference>
<protein>
    <submittedName>
        <fullName evidence="2">Uncharacterized protein</fullName>
    </submittedName>
</protein>
<gene>
    <name evidence="2" type="ORF">PCOR1329_LOCUS26518</name>
</gene>
<evidence type="ECO:0000256" key="1">
    <source>
        <dbReference type="SAM" id="Coils"/>
    </source>
</evidence>
<evidence type="ECO:0000313" key="3">
    <source>
        <dbReference type="Proteomes" id="UP001189429"/>
    </source>
</evidence>
<organism evidence="2 3">
    <name type="scientific">Prorocentrum cordatum</name>
    <dbReference type="NCBI Taxonomy" id="2364126"/>
    <lineage>
        <taxon>Eukaryota</taxon>
        <taxon>Sar</taxon>
        <taxon>Alveolata</taxon>
        <taxon>Dinophyceae</taxon>
        <taxon>Prorocentrales</taxon>
        <taxon>Prorocentraceae</taxon>
        <taxon>Prorocentrum</taxon>
    </lineage>
</organism>
<keyword evidence="3" id="KW-1185">Reference proteome</keyword>
<sequence>MPSATVGLYTNYIQEKVNPIFESMVAAVLLQQPQDPAEFMVGWLLRQDQHDRGEFALLADANEIARLTQEVERLRRLKAELQESLRAQDAPS</sequence>
<keyword evidence="1" id="KW-0175">Coiled coil</keyword>
<comment type="caution">
    <text evidence="2">The sequence shown here is derived from an EMBL/GenBank/DDBJ whole genome shotgun (WGS) entry which is preliminary data.</text>
</comment>
<feature type="coiled-coil region" evidence="1">
    <location>
        <begin position="57"/>
        <end position="87"/>
    </location>
</feature>
<proteinExistence type="predicted"/>
<accession>A0ABN9S6Y4</accession>